<sequence length="92" mass="10025">MKFKLLLFCALNLTAFAGPLQDAINAADPGDILRLNDGLYEGNIIVDKPLTIIGKSDGAVIRGDRKSSVIKVTAKNVKLINFKSQHIKFTLL</sequence>
<dbReference type="Proteomes" id="UP000011782">
    <property type="component" value="Unassembled WGS sequence"/>
</dbReference>
<reference evidence="2 3" key="1">
    <citation type="submission" date="2013-02" db="EMBL/GenBank/DDBJ databases">
        <title>Co-occurrence of anaerobic bacteria in colorectal carcinomas.</title>
        <authorList>
            <person name="Holt R.A."/>
            <person name="Warren R.L."/>
            <person name="Allen-Vercoe E."/>
            <person name="Pleasance S."/>
            <person name="Freeman D.J."/>
            <person name="Watson P."/>
            <person name="Moore R."/>
            <person name="Cochrane K."/>
        </authorList>
    </citation>
    <scope>NUCLEOTIDE SEQUENCE [LARGE SCALE GENOMIC DNA]</scope>
    <source>
        <strain evidence="2 3">CC57C</strain>
    </source>
</reference>
<accession>M3JDW3</accession>
<evidence type="ECO:0000313" key="3">
    <source>
        <dbReference type="Proteomes" id="UP000011782"/>
    </source>
</evidence>
<gene>
    <name evidence="2" type="ORF">H740_00777</name>
</gene>
<comment type="caution">
    <text evidence="2">The sequence shown here is derived from an EMBL/GenBank/DDBJ whole genome shotgun (WGS) entry which is preliminary data.</text>
</comment>
<name>M3JDW3_9BACT</name>
<proteinExistence type="predicted"/>
<protein>
    <submittedName>
        <fullName evidence="2">Nitrous oxidase accessory protein</fullName>
    </submittedName>
</protein>
<dbReference type="Gene3D" id="2.160.20.10">
    <property type="entry name" value="Single-stranded right-handed beta-helix, Pectin lyase-like"/>
    <property type="match status" value="1"/>
</dbReference>
<keyword evidence="1" id="KW-0732">Signal</keyword>
<dbReference type="AlphaFoldDB" id="M3JDW3"/>
<dbReference type="PATRIC" id="fig|1073353.3.peg.176"/>
<dbReference type="InterPro" id="IPR011050">
    <property type="entry name" value="Pectin_lyase_fold/virulence"/>
</dbReference>
<organism evidence="2 3">
    <name type="scientific">Campylobacter showae CC57C</name>
    <dbReference type="NCBI Taxonomy" id="1073353"/>
    <lineage>
        <taxon>Bacteria</taxon>
        <taxon>Pseudomonadati</taxon>
        <taxon>Campylobacterota</taxon>
        <taxon>Epsilonproteobacteria</taxon>
        <taxon>Campylobacterales</taxon>
        <taxon>Campylobacteraceae</taxon>
        <taxon>Campylobacter</taxon>
    </lineage>
</organism>
<feature type="chain" id="PRO_5004034910" evidence="1">
    <location>
        <begin position="18"/>
        <end position="92"/>
    </location>
</feature>
<evidence type="ECO:0000256" key="1">
    <source>
        <dbReference type="SAM" id="SignalP"/>
    </source>
</evidence>
<dbReference type="STRING" id="1073353.H740_00777"/>
<feature type="signal peptide" evidence="1">
    <location>
        <begin position="1"/>
        <end position="17"/>
    </location>
</feature>
<dbReference type="RefSeq" id="WP_002950348.1">
    <property type="nucleotide sequence ID" value="NZ_AOTD01000013.1"/>
</dbReference>
<dbReference type="InterPro" id="IPR012334">
    <property type="entry name" value="Pectin_lyas_fold"/>
</dbReference>
<dbReference type="SUPFAM" id="SSF51126">
    <property type="entry name" value="Pectin lyase-like"/>
    <property type="match status" value="1"/>
</dbReference>
<dbReference type="EMBL" id="AOTD01000013">
    <property type="protein sequence ID" value="EMG31513.1"/>
    <property type="molecule type" value="Genomic_DNA"/>
</dbReference>
<evidence type="ECO:0000313" key="2">
    <source>
        <dbReference type="EMBL" id="EMG31513.1"/>
    </source>
</evidence>